<dbReference type="InterPro" id="IPR013108">
    <property type="entry name" value="Amidohydro_3"/>
</dbReference>
<dbReference type="NCBIfam" id="NF011981">
    <property type="entry name" value="PRK15446.1-2"/>
    <property type="match status" value="1"/>
</dbReference>
<dbReference type="SUPFAM" id="SSF51338">
    <property type="entry name" value="Composite domain of metallo-dependent hydrolases"/>
    <property type="match status" value="1"/>
</dbReference>
<dbReference type="NCBIfam" id="NF011990">
    <property type="entry name" value="PRK15446.2-6"/>
    <property type="match status" value="1"/>
</dbReference>
<dbReference type="SUPFAM" id="SSF51556">
    <property type="entry name" value="Metallo-dependent hydrolases"/>
    <property type="match status" value="1"/>
</dbReference>
<evidence type="ECO:0000313" key="3">
    <source>
        <dbReference type="Proteomes" id="UP001596150"/>
    </source>
</evidence>
<dbReference type="Proteomes" id="UP001596150">
    <property type="component" value="Unassembled WGS sequence"/>
</dbReference>
<dbReference type="GO" id="GO:0016787">
    <property type="term" value="F:hydrolase activity"/>
    <property type="evidence" value="ECO:0007669"/>
    <property type="project" value="UniProtKB-KW"/>
</dbReference>
<dbReference type="InterPro" id="IPR012696">
    <property type="entry name" value="PhnM"/>
</dbReference>
<comment type="caution">
    <text evidence="2">The sequence shown here is derived from an EMBL/GenBank/DDBJ whole genome shotgun (WGS) entry which is preliminary data.</text>
</comment>
<dbReference type="NCBIfam" id="NF011987">
    <property type="entry name" value="PRK15446.2-3"/>
    <property type="match status" value="1"/>
</dbReference>
<organism evidence="2 3">
    <name type="scientific">Kaistia terrae</name>
    <dbReference type="NCBI Taxonomy" id="537017"/>
    <lineage>
        <taxon>Bacteria</taxon>
        <taxon>Pseudomonadati</taxon>
        <taxon>Pseudomonadota</taxon>
        <taxon>Alphaproteobacteria</taxon>
        <taxon>Hyphomicrobiales</taxon>
        <taxon>Kaistiaceae</taxon>
        <taxon>Kaistia</taxon>
    </lineage>
</organism>
<sequence length="382" mass="41506">MAMQTVLNNFQIVLPTEIIRGSVVLEDGRIQEIDSEASSVSGAIDGDGDFLLPGLIDVHTDNLERHFAPRPAVAWPSAIGAVLAHDRDMFGAGITTVYDAISLGDYDSGGERRAMIGKSIENLDAARAHGLLKADHFLHFRCEVSDAGALDIFGRYADHPRLGLVSLMDHTPGQGQWSDLAIYRAFRRKKNGRVWTDAEFDAYIAQRRADRETYSTPQRAEIRRQAAARGIPLASHDDTTPDEVDRARQEGVAISEFPTTLTAAQQARARDMKIVMGGPNVVLGRSHSGNVSAAELAVHGLLDALSSDYVPTSLLEAAFVLAGNGMSLPQALATVSATPADMLGLTDRGRIEPGRRADLLRVRLVDGHPVIRSIWRADDIRF</sequence>
<dbReference type="NCBIfam" id="TIGR02318">
    <property type="entry name" value="phosphono_phnM"/>
    <property type="match status" value="1"/>
</dbReference>
<proteinExistence type="predicted"/>
<dbReference type="PANTHER" id="PTHR43135">
    <property type="entry name" value="ALPHA-D-RIBOSE 1-METHYLPHOSPHONATE 5-TRIPHOSPHATE DIPHOSPHATASE"/>
    <property type="match status" value="1"/>
</dbReference>
<keyword evidence="3" id="KW-1185">Reference proteome</keyword>
<dbReference type="Gene3D" id="3.20.20.140">
    <property type="entry name" value="Metal-dependent hydrolases"/>
    <property type="match status" value="2"/>
</dbReference>
<dbReference type="Gene3D" id="2.30.40.10">
    <property type="entry name" value="Urease, subunit C, domain 1"/>
    <property type="match status" value="1"/>
</dbReference>
<name>A0ABW0PY52_9HYPH</name>
<dbReference type="NCBIfam" id="NF011984">
    <property type="entry name" value="PRK15446.1-5"/>
    <property type="match status" value="1"/>
</dbReference>
<dbReference type="CDD" id="cd01306">
    <property type="entry name" value="PhnM"/>
    <property type="match status" value="1"/>
</dbReference>
<feature type="domain" description="Amidohydrolase 3" evidence="1">
    <location>
        <begin position="126"/>
        <end position="359"/>
    </location>
</feature>
<evidence type="ECO:0000313" key="2">
    <source>
        <dbReference type="EMBL" id="MFC5516627.1"/>
    </source>
</evidence>
<dbReference type="PANTHER" id="PTHR43135:SF3">
    <property type="entry name" value="ALPHA-D-RIBOSE 1-METHYLPHOSPHONATE 5-TRIPHOSPHATE DIPHOSPHATASE"/>
    <property type="match status" value="1"/>
</dbReference>
<dbReference type="EMBL" id="JBHSML010000003">
    <property type="protein sequence ID" value="MFC5516627.1"/>
    <property type="molecule type" value="Genomic_DNA"/>
</dbReference>
<dbReference type="InterPro" id="IPR051781">
    <property type="entry name" value="Metallo-dep_Hydrolase"/>
</dbReference>
<dbReference type="EC" id="3.6.1.63" evidence="2"/>
<dbReference type="Pfam" id="PF07969">
    <property type="entry name" value="Amidohydro_3"/>
    <property type="match status" value="1"/>
</dbReference>
<dbReference type="InterPro" id="IPR011059">
    <property type="entry name" value="Metal-dep_hydrolase_composite"/>
</dbReference>
<keyword evidence="2" id="KW-0378">Hydrolase</keyword>
<accession>A0ABW0PY52</accession>
<dbReference type="InterPro" id="IPR032466">
    <property type="entry name" value="Metal_Hydrolase"/>
</dbReference>
<dbReference type="PIRSF" id="PIRSF038971">
    <property type="entry name" value="PhnM"/>
    <property type="match status" value="1"/>
</dbReference>
<reference evidence="3" key="1">
    <citation type="journal article" date="2019" name="Int. J. Syst. Evol. Microbiol.">
        <title>The Global Catalogue of Microorganisms (GCM) 10K type strain sequencing project: providing services to taxonomists for standard genome sequencing and annotation.</title>
        <authorList>
            <consortium name="The Broad Institute Genomics Platform"/>
            <consortium name="The Broad Institute Genome Sequencing Center for Infectious Disease"/>
            <person name="Wu L."/>
            <person name="Ma J."/>
        </authorList>
    </citation>
    <scope>NUCLEOTIDE SEQUENCE [LARGE SCALE GENOMIC DNA]</scope>
    <source>
        <strain evidence="3">KACC 12633</strain>
    </source>
</reference>
<dbReference type="RefSeq" id="WP_266344402.1">
    <property type="nucleotide sequence ID" value="NZ_JAPKNH010000004.1"/>
</dbReference>
<evidence type="ECO:0000259" key="1">
    <source>
        <dbReference type="Pfam" id="PF07969"/>
    </source>
</evidence>
<gene>
    <name evidence="2" type="ORF">ACFPP9_12660</name>
</gene>
<protein>
    <submittedName>
        <fullName evidence="2">Alpha-D-ribose 1-methylphosphonate 5-triphosphate diphosphatase</fullName>
        <ecNumber evidence="2">3.6.1.63</ecNumber>
    </submittedName>
</protein>